<evidence type="ECO:0000313" key="4">
    <source>
        <dbReference type="Proteomes" id="UP000028492"/>
    </source>
</evidence>
<keyword evidence="1" id="KW-0472">Membrane</keyword>
<evidence type="ECO:0000256" key="1">
    <source>
        <dbReference type="SAM" id="Phobius"/>
    </source>
</evidence>
<evidence type="ECO:0000313" key="3">
    <source>
        <dbReference type="EMBL" id="AIG78722.1"/>
    </source>
</evidence>
<dbReference type="InterPro" id="IPR051675">
    <property type="entry name" value="Endo/Exo/Phosphatase_dom_1"/>
</dbReference>
<dbReference type="InterPro" id="IPR019554">
    <property type="entry name" value="Soluble_ligand-bd"/>
</dbReference>
<dbReference type="SMART" id="SM00278">
    <property type="entry name" value="HhH1"/>
    <property type="match status" value="2"/>
</dbReference>
<organism evidence="3 4">
    <name type="scientific">Amycolatopsis japonica</name>
    <dbReference type="NCBI Taxonomy" id="208439"/>
    <lineage>
        <taxon>Bacteria</taxon>
        <taxon>Bacillati</taxon>
        <taxon>Actinomycetota</taxon>
        <taxon>Actinomycetes</taxon>
        <taxon>Pseudonocardiales</taxon>
        <taxon>Pseudonocardiaceae</taxon>
        <taxon>Amycolatopsis</taxon>
        <taxon>Amycolatopsis japonica group</taxon>
    </lineage>
</organism>
<dbReference type="PANTHER" id="PTHR21180">
    <property type="entry name" value="ENDONUCLEASE/EXONUCLEASE/PHOSPHATASE FAMILY DOMAIN-CONTAINING PROTEIN 1"/>
    <property type="match status" value="1"/>
</dbReference>
<feature type="domain" description="Helix-hairpin-helix DNA-binding motif class 1" evidence="2">
    <location>
        <begin position="217"/>
        <end position="236"/>
    </location>
</feature>
<sequence length="240" mass="24516">MFDQTARSPGPSVNARLAWLAAQLSSPTQGPPAGRLVRRWVPARFTADGIPVNRRWFAVVAVLIAVAVIVAGAIALFGHRPGAETVPPLPSAKAAGDVPAAAGKAPLVVSVVGRVLRPGLVTIPPGARVADALTAAGGAQPGTDLTGVNLARRLTDGEQVAVGVAVPAAAGTAAPAGKLDLNTATAEQLDTLPGVGEVMAKRIIDWRSGHGGFTTVEQLRDVEGIGESKYRKFRELVSVG</sequence>
<dbReference type="EMBL" id="CP008953">
    <property type="protein sequence ID" value="AIG78722.1"/>
    <property type="molecule type" value="Genomic_DNA"/>
</dbReference>
<gene>
    <name evidence="3" type="ORF">AJAP_29445</name>
</gene>
<dbReference type="RefSeq" id="WP_038517189.1">
    <property type="nucleotide sequence ID" value="NZ_CP008953.1"/>
</dbReference>
<evidence type="ECO:0000259" key="2">
    <source>
        <dbReference type="SMART" id="SM00278"/>
    </source>
</evidence>
<dbReference type="Pfam" id="PF12836">
    <property type="entry name" value="HHH_3"/>
    <property type="match status" value="1"/>
</dbReference>
<dbReference type="InterPro" id="IPR003583">
    <property type="entry name" value="Hlx-hairpin-Hlx_DNA-bd_motif"/>
</dbReference>
<dbReference type="eggNOG" id="COG1555">
    <property type="taxonomic scope" value="Bacteria"/>
</dbReference>
<keyword evidence="4" id="KW-1185">Reference proteome</keyword>
<dbReference type="GO" id="GO:0003677">
    <property type="term" value="F:DNA binding"/>
    <property type="evidence" value="ECO:0007669"/>
    <property type="project" value="InterPro"/>
</dbReference>
<dbReference type="STRING" id="208439.AJAP_29445"/>
<dbReference type="GO" id="GO:0015628">
    <property type="term" value="P:protein secretion by the type II secretion system"/>
    <property type="evidence" value="ECO:0007669"/>
    <property type="project" value="TreeGrafter"/>
</dbReference>
<dbReference type="HOGENOM" id="CLU_052011_0_1_11"/>
<dbReference type="InterPro" id="IPR010994">
    <property type="entry name" value="RuvA_2-like"/>
</dbReference>
<accession>A0A075UWV2</accession>
<dbReference type="SUPFAM" id="SSF47781">
    <property type="entry name" value="RuvA domain 2-like"/>
    <property type="match status" value="1"/>
</dbReference>
<keyword evidence="1" id="KW-1133">Transmembrane helix</keyword>
<protein>
    <submittedName>
        <fullName evidence="3">Competence protein ComEA helix-hairpin-helix region</fullName>
    </submittedName>
</protein>
<feature type="domain" description="Helix-hairpin-helix DNA-binding motif class 1" evidence="2">
    <location>
        <begin position="187"/>
        <end position="206"/>
    </location>
</feature>
<dbReference type="KEGG" id="aja:AJAP_29445"/>
<dbReference type="Proteomes" id="UP000028492">
    <property type="component" value="Chromosome"/>
</dbReference>
<proteinExistence type="predicted"/>
<name>A0A075UWV2_9PSEU</name>
<dbReference type="GO" id="GO:0015627">
    <property type="term" value="C:type II protein secretion system complex"/>
    <property type="evidence" value="ECO:0007669"/>
    <property type="project" value="TreeGrafter"/>
</dbReference>
<dbReference type="Pfam" id="PF10531">
    <property type="entry name" value="SLBB"/>
    <property type="match status" value="1"/>
</dbReference>
<reference evidence="3 4" key="1">
    <citation type="journal article" date="2014" name="J. Biotechnol.">
        <title>Complete genome sequence of the actinobacterium Amycolatopsis japonica MG417-CF17(T) (=DSM 44213T) producing (S,S)-N,N'-ethylenediaminedisuccinic acid.</title>
        <authorList>
            <person name="Stegmann E."/>
            <person name="Albersmeier A."/>
            <person name="Spohn M."/>
            <person name="Gert H."/>
            <person name="Weber T."/>
            <person name="Wohlleben W."/>
            <person name="Kalinowski J."/>
            <person name="Ruckert C."/>
        </authorList>
    </citation>
    <scope>NUCLEOTIDE SEQUENCE [LARGE SCALE GENOMIC DNA]</scope>
    <source>
        <strain evidence="4">MG417-CF17 (DSM 44213)</strain>
    </source>
</reference>
<keyword evidence="1" id="KW-0812">Transmembrane</keyword>
<feature type="transmembrane region" description="Helical" evidence="1">
    <location>
        <begin position="56"/>
        <end position="77"/>
    </location>
</feature>
<dbReference type="GO" id="GO:0006281">
    <property type="term" value="P:DNA repair"/>
    <property type="evidence" value="ECO:0007669"/>
    <property type="project" value="InterPro"/>
</dbReference>
<dbReference type="AlphaFoldDB" id="A0A075UWV2"/>
<dbReference type="PANTHER" id="PTHR21180:SF32">
    <property type="entry name" value="ENDONUCLEASE_EXONUCLEASE_PHOSPHATASE FAMILY DOMAIN-CONTAINING PROTEIN 1"/>
    <property type="match status" value="1"/>
</dbReference>
<dbReference type="Gene3D" id="1.10.150.320">
    <property type="entry name" value="Photosystem II 12 kDa extrinsic protein"/>
    <property type="match status" value="1"/>
</dbReference>